<evidence type="ECO:0000313" key="1">
    <source>
        <dbReference type="EMBL" id="UYP43910.1"/>
    </source>
</evidence>
<reference evidence="1" key="1">
    <citation type="submission" date="2022-09" db="EMBL/GenBank/DDBJ databases">
        <title>Actin cytoskeleton and complex cell architecture in an #Asgard archaeon.</title>
        <authorList>
            <person name="Ponce Toledo R.I."/>
            <person name="Schleper C."/>
            <person name="Rodrigues Oliveira T."/>
            <person name="Wollweber F."/>
            <person name="Xu J."/>
            <person name="Rittmann S."/>
            <person name="Klingl A."/>
            <person name="Pilhofer M."/>
        </authorList>
    </citation>
    <scope>NUCLEOTIDE SEQUENCE</scope>
    <source>
        <strain evidence="1">B-35</strain>
    </source>
</reference>
<evidence type="ECO:0000313" key="2">
    <source>
        <dbReference type="Proteomes" id="UP001208689"/>
    </source>
</evidence>
<gene>
    <name evidence="1" type="ORF">NEF87_000195</name>
</gene>
<keyword evidence="2" id="KW-1185">Reference proteome</keyword>
<evidence type="ECO:0008006" key="3">
    <source>
        <dbReference type="Google" id="ProtNLM"/>
    </source>
</evidence>
<organism evidence="1 2">
    <name type="scientific">Candidatus Lokiarchaeum ossiferum</name>
    <dbReference type="NCBI Taxonomy" id="2951803"/>
    <lineage>
        <taxon>Archaea</taxon>
        <taxon>Promethearchaeati</taxon>
        <taxon>Promethearchaeota</taxon>
        <taxon>Promethearchaeia</taxon>
        <taxon>Promethearchaeales</taxon>
        <taxon>Promethearchaeaceae</taxon>
        <taxon>Candidatus Lokiarchaeum</taxon>
    </lineage>
</organism>
<dbReference type="Proteomes" id="UP001208689">
    <property type="component" value="Chromosome"/>
</dbReference>
<proteinExistence type="predicted"/>
<protein>
    <recommendedName>
        <fullName evidence="3">DprA winged helix domain-containing protein</fullName>
    </recommendedName>
</protein>
<sequence>MATKIDESKRNTEYHYPSLVKDDFIGIKISKGKKAQIKAKALEHNQNISEFIMFCVDNVIYNRTQSNGKSSNVLTELGKISELVSKLEDKEFSMSMLMQNLSNKPSETNISLEEQILSNLGEKRLFLNQIATYCNESPAKVLESLVTLQKTGKIEQSARKRWYRK</sequence>
<name>A0ABY6HKJ1_9ARCH</name>
<dbReference type="EMBL" id="CP104013">
    <property type="protein sequence ID" value="UYP43910.1"/>
    <property type="molecule type" value="Genomic_DNA"/>
</dbReference>
<accession>A0ABY6HKJ1</accession>